<feature type="compositionally biased region" description="Low complexity" evidence="1">
    <location>
        <begin position="1"/>
        <end position="13"/>
    </location>
</feature>
<dbReference type="EMBL" id="FOGI01000009">
    <property type="protein sequence ID" value="SES28154.1"/>
    <property type="molecule type" value="Genomic_DNA"/>
</dbReference>
<evidence type="ECO:0000256" key="1">
    <source>
        <dbReference type="SAM" id="MobiDB-lite"/>
    </source>
</evidence>
<dbReference type="RefSeq" id="WP_092781996.1">
    <property type="nucleotide sequence ID" value="NZ_FOGI01000009.1"/>
</dbReference>
<reference evidence="3" key="1">
    <citation type="submission" date="2016-10" db="EMBL/GenBank/DDBJ databases">
        <authorList>
            <person name="Varghese N."/>
            <person name="Submissions S."/>
        </authorList>
    </citation>
    <scope>NUCLEOTIDE SEQUENCE [LARGE SCALE GENOMIC DNA]</scope>
    <source>
        <strain evidence="3">DSM 44260</strain>
    </source>
</reference>
<gene>
    <name evidence="2" type="ORF">SAMN04487818_109311</name>
</gene>
<dbReference type="STRING" id="155974.SAMN04487818_109311"/>
<dbReference type="AlphaFoldDB" id="A0A1H9W2Y3"/>
<evidence type="ECO:0000313" key="3">
    <source>
        <dbReference type="Proteomes" id="UP000199051"/>
    </source>
</evidence>
<keyword evidence="3" id="KW-1185">Reference proteome</keyword>
<evidence type="ECO:0000313" key="2">
    <source>
        <dbReference type="EMBL" id="SES28154.1"/>
    </source>
</evidence>
<protein>
    <submittedName>
        <fullName evidence="2">Uncharacterized protein</fullName>
    </submittedName>
</protein>
<proteinExistence type="predicted"/>
<dbReference type="Proteomes" id="UP000199051">
    <property type="component" value="Unassembled WGS sequence"/>
</dbReference>
<accession>A0A1H9W2Y3</accession>
<feature type="region of interest" description="Disordered" evidence="1">
    <location>
        <begin position="1"/>
        <end position="20"/>
    </location>
</feature>
<name>A0A1H9W2Y3_9PSEU</name>
<organism evidence="2 3">
    <name type="scientific">Actinokineospora terrae</name>
    <dbReference type="NCBI Taxonomy" id="155974"/>
    <lineage>
        <taxon>Bacteria</taxon>
        <taxon>Bacillati</taxon>
        <taxon>Actinomycetota</taxon>
        <taxon>Actinomycetes</taxon>
        <taxon>Pseudonocardiales</taxon>
        <taxon>Pseudonocardiaceae</taxon>
        <taxon>Actinokineospora</taxon>
    </lineage>
</organism>
<sequence length="60" mass="6277">MSDDLGLTGDLDTSVPEDKQRRAARVVAGIAADAAECAMLLDMLGLSAELGGKREHHRAA</sequence>